<evidence type="ECO:0000256" key="4">
    <source>
        <dbReference type="ARBA" id="ARBA00023002"/>
    </source>
</evidence>
<feature type="domain" description="Manganese/iron superoxide dismutase C-terminal" evidence="9">
    <location>
        <begin position="95"/>
        <end position="193"/>
    </location>
</feature>
<dbReference type="Pfam" id="PF02777">
    <property type="entry name" value="Sod_Fe_C"/>
    <property type="match status" value="1"/>
</dbReference>
<keyword evidence="11" id="KW-1185">Reference proteome</keyword>
<reference evidence="10 11" key="1">
    <citation type="submission" date="2019-03" db="EMBL/GenBank/DDBJ databases">
        <title>Genomic Encyclopedia of Type Strains, Phase IV (KMG-IV): sequencing the most valuable type-strain genomes for metagenomic binning, comparative biology and taxonomic classification.</title>
        <authorList>
            <person name="Goeker M."/>
        </authorList>
    </citation>
    <scope>NUCLEOTIDE SEQUENCE [LARGE SCALE GENOMIC DNA]</scope>
    <source>
        <strain evidence="10 11">DSM 19345</strain>
    </source>
</reference>
<dbReference type="InterPro" id="IPR019831">
    <property type="entry name" value="Mn/Fe_SOD_N"/>
</dbReference>
<dbReference type="InterPro" id="IPR036314">
    <property type="entry name" value="SOD_C_sf"/>
</dbReference>
<evidence type="ECO:0000313" key="11">
    <source>
        <dbReference type="Proteomes" id="UP000295678"/>
    </source>
</evidence>
<organism evidence="10 11">
    <name type="scientific">Tepidamorphus gemmatus</name>
    <dbReference type="NCBI Taxonomy" id="747076"/>
    <lineage>
        <taxon>Bacteria</taxon>
        <taxon>Pseudomonadati</taxon>
        <taxon>Pseudomonadota</taxon>
        <taxon>Alphaproteobacteria</taxon>
        <taxon>Hyphomicrobiales</taxon>
        <taxon>Tepidamorphaceae</taxon>
        <taxon>Tepidamorphus</taxon>
    </lineage>
</organism>
<gene>
    <name evidence="10" type="ORF">EDC22_1063</name>
</gene>
<dbReference type="EC" id="1.15.1.1" evidence="2 7"/>
<dbReference type="InterPro" id="IPR001189">
    <property type="entry name" value="Mn/Fe_SOD"/>
</dbReference>
<keyword evidence="4 7" id="KW-0560">Oxidoreductase</keyword>
<accession>A0A4R3MC26</accession>
<dbReference type="SUPFAM" id="SSF46609">
    <property type="entry name" value="Fe,Mn superoxide dismutase (SOD), N-terminal domain"/>
    <property type="match status" value="1"/>
</dbReference>
<evidence type="ECO:0000256" key="2">
    <source>
        <dbReference type="ARBA" id="ARBA00012682"/>
    </source>
</evidence>
<evidence type="ECO:0000256" key="3">
    <source>
        <dbReference type="ARBA" id="ARBA00022723"/>
    </source>
</evidence>
<dbReference type="GO" id="GO:0004784">
    <property type="term" value="F:superoxide dismutase activity"/>
    <property type="evidence" value="ECO:0007669"/>
    <property type="project" value="UniProtKB-EC"/>
</dbReference>
<proteinExistence type="inferred from homology"/>
<evidence type="ECO:0000313" key="10">
    <source>
        <dbReference type="EMBL" id="TCT09809.1"/>
    </source>
</evidence>
<name>A0A4R3MC26_9HYPH</name>
<feature type="binding site" evidence="6">
    <location>
        <position position="160"/>
    </location>
    <ligand>
        <name>Mn(2+)</name>
        <dbReference type="ChEBI" id="CHEBI:29035"/>
    </ligand>
</feature>
<feature type="binding site" evidence="6">
    <location>
        <position position="27"/>
    </location>
    <ligand>
        <name>Mn(2+)</name>
        <dbReference type="ChEBI" id="CHEBI:29035"/>
    </ligand>
</feature>
<comment type="similarity">
    <text evidence="1 7">Belongs to the iron/manganese superoxide dismutase family.</text>
</comment>
<dbReference type="RefSeq" id="WP_132806646.1">
    <property type="nucleotide sequence ID" value="NZ_SMAK01000006.1"/>
</dbReference>
<evidence type="ECO:0000256" key="6">
    <source>
        <dbReference type="PIRSR" id="PIRSR000349-1"/>
    </source>
</evidence>
<dbReference type="Gene3D" id="3.55.40.20">
    <property type="entry name" value="Iron/manganese superoxide dismutase, C-terminal domain"/>
    <property type="match status" value="1"/>
</dbReference>
<comment type="caution">
    <text evidence="10">The sequence shown here is derived from an EMBL/GenBank/DDBJ whole genome shotgun (WGS) entry which is preliminary data.</text>
</comment>
<dbReference type="FunFam" id="1.10.287.990:FF:000002">
    <property type="entry name" value="Superoxide dismutase"/>
    <property type="match status" value="1"/>
</dbReference>
<dbReference type="PANTHER" id="PTHR42769:SF3">
    <property type="entry name" value="SUPEROXIDE DISMUTASE [FE] 2, CHLOROPLASTIC"/>
    <property type="match status" value="1"/>
</dbReference>
<dbReference type="Pfam" id="PF00081">
    <property type="entry name" value="Sod_Fe_N"/>
    <property type="match status" value="1"/>
</dbReference>
<dbReference type="InterPro" id="IPR019833">
    <property type="entry name" value="Mn/Fe_SOD_BS"/>
</dbReference>
<keyword evidence="3 6" id="KW-0479">Metal-binding</keyword>
<dbReference type="Gene3D" id="1.10.287.990">
    <property type="entry name" value="Fe,Mn superoxide dismutase (SOD) domain"/>
    <property type="match status" value="1"/>
</dbReference>
<dbReference type="PROSITE" id="PS00088">
    <property type="entry name" value="SOD_MN"/>
    <property type="match status" value="1"/>
</dbReference>
<feature type="binding site" evidence="6">
    <location>
        <position position="77"/>
    </location>
    <ligand>
        <name>Mn(2+)</name>
        <dbReference type="ChEBI" id="CHEBI:29035"/>
    </ligand>
</feature>
<protein>
    <recommendedName>
        <fullName evidence="2 7">Superoxide dismutase</fullName>
        <ecNumber evidence="2 7">1.15.1.1</ecNumber>
    </recommendedName>
</protein>
<evidence type="ECO:0000256" key="7">
    <source>
        <dbReference type="RuleBase" id="RU000414"/>
    </source>
</evidence>
<comment type="catalytic activity">
    <reaction evidence="7">
        <text>2 superoxide + 2 H(+) = H2O2 + O2</text>
        <dbReference type="Rhea" id="RHEA:20696"/>
        <dbReference type="ChEBI" id="CHEBI:15378"/>
        <dbReference type="ChEBI" id="CHEBI:15379"/>
        <dbReference type="ChEBI" id="CHEBI:16240"/>
        <dbReference type="ChEBI" id="CHEBI:18421"/>
        <dbReference type="EC" id="1.15.1.1"/>
    </reaction>
</comment>
<sequence>MAFELPDLPYAYDALAPYMSAETLEYHHDKHHLAYVNNGNNLLKGTEWEGKSLEEIVKGSYGRNQGLFNNAGQHYNHIHFWKWMKPNGGGKKLPEKLAKAIDADLGGYDKFRDEFINAGVTQFGSGWNWLAVKDGKLAIMKTPNGENPLVHGATPILGCDVWEHSYYIDYRNRRPDYLAAWVDHLINWEYVEELFDKAR</sequence>
<keyword evidence="5" id="KW-0408">Iron</keyword>
<dbReference type="PANTHER" id="PTHR42769">
    <property type="entry name" value="SUPEROXIDE DISMUTASE"/>
    <property type="match status" value="1"/>
</dbReference>
<dbReference type="PIRSF" id="PIRSF000349">
    <property type="entry name" value="SODismutase"/>
    <property type="match status" value="1"/>
</dbReference>
<evidence type="ECO:0000256" key="5">
    <source>
        <dbReference type="ARBA" id="ARBA00023004"/>
    </source>
</evidence>
<evidence type="ECO:0000259" key="9">
    <source>
        <dbReference type="Pfam" id="PF02777"/>
    </source>
</evidence>
<dbReference type="EMBL" id="SMAK01000006">
    <property type="protein sequence ID" value="TCT09809.1"/>
    <property type="molecule type" value="Genomic_DNA"/>
</dbReference>
<feature type="binding site" evidence="6">
    <location>
        <position position="164"/>
    </location>
    <ligand>
        <name>Mn(2+)</name>
        <dbReference type="ChEBI" id="CHEBI:29035"/>
    </ligand>
</feature>
<dbReference type="AlphaFoldDB" id="A0A4R3MC26"/>
<dbReference type="SUPFAM" id="SSF54719">
    <property type="entry name" value="Fe,Mn superoxide dismutase (SOD), C-terminal domain"/>
    <property type="match status" value="1"/>
</dbReference>
<feature type="domain" description="Manganese/iron superoxide dismutase N-terminal" evidence="8">
    <location>
        <begin position="3"/>
        <end position="84"/>
    </location>
</feature>
<dbReference type="InterPro" id="IPR036324">
    <property type="entry name" value="Mn/Fe_SOD_N_sf"/>
</dbReference>
<dbReference type="GO" id="GO:0046872">
    <property type="term" value="F:metal ion binding"/>
    <property type="evidence" value="ECO:0007669"/>
    <property type="project" value="UniProtKB-KW"/>
</dbReference>
<evidence type="ECO:0000256" key="1">
    <source>
        <dbReference type="ARBA" id="ARBA00008714"/>
    </source>
</evidence>
<comment type="function">
    <text evidence="7">Destroys radicals which are normally produced within the cells and which are toxic to biological systems.</text>
</comment>
<dbReference type="PRINTS" id="PR01703">
    <property type="entry name" value="MNSODISMTASE"/>
</dbReference>
<dbReference type="OrthoDB" id="9803125at2"/>
<dbReference type="InterPro" id="IPR019832">
    <property type="entry name" value="Mn/Fe_SOD_C"/>
</dbReference>
<evidence type="ECO:0000259" key="8">
    <source>
        <dbReference type="Pfam" id="PF00081"/>
    </source>
</evidence>
<dbReference type="Proteomes" id="UP000295678">
    <property type="component" value="Unassembled WGS sequence"/>
</dbReference>